<dbReference type="RefSeq" id="WP_092860796.1">
    <property type="nucleotide sequence ID" value="NZ_FOQH01000006.1"/>
</dbReference>
<name>A0A1I3I3Y9_9RHOB</name>
<dbReference type="EMBL" id="FOQH01000006">
    <property type="protein sequence ID" value="SFI42686.1"/>
    <property type="molecule type" value="Genomic_DNA"/>
</dbReference>
<sequence length="280" mass="29775">MSLDDPLVPADPLEAAPAAERVNYETGILLDAADFRDEQTYHRGRLAAALRALHGFGTLAGLRVRAPAEGDGELEIRVEPGLALDRAGRLMELPAPWCLRLTRWFDGQETAALRSILHSAPLDPCVVVDVFISARACATGLTPSFATGPFEGRDATAPARLAETPRLTVVPRAEADPIPAPQNFWPGAEATAEERLQAVLAAWTPLGVPEPLAEHVPGEDPTAALLARVAIPVTVGEEPGARPQLDLTLRTQVDNSLRPFVALPGRWQGAGLATSALIEP</sequence>
<keyword evidence="2" id="KW-1185">Reference proteome</keyword>
<dbReference type="Proteomes" id="UP000199377">
    <property type="component" value="Unassembled WGS sequence"/>
</dbReference>
<reference evidence="1 2" key="1">
    <citation type="submission" date="2016-10" db="EMBL/GenBank/DDBJ databases">
        <authorList>
            <person name="de Groot N.N."/>
        </authorList>
    </citation>
    <scope>NUCLEOTIDE SEQUENCE [LARGE SCALE GENOMIC DNA]</scope>
    <source>
        <strain evidence="1 2">CGMCC 1.11030</strain>
    </source>
</reference>
<accession>A0A1I3I3Y9</accession>
<gene>
    <name evidence="1" type="ORF">SAMN05216258_106328</name>
</gene>
<evidence type="ECO:0000313" key="1">
    <source>
        <dbReference type="EMBL" id="SFI42686.1"/>
    </source>
</evidence>
<organism evidence="1 2">
    <name type="scientific">Albimonas pacifica</name>
    <dbReference type="NCBI Taxonomy" id="1114924"/>
    <lineage>
        <taxon>Bacteria</taxon>
        <taxon>Pseudomonadati</taxon>
        <taxon>Pseudomonadota</taxon>
        <taxon>Alphaproteobacteria</taxon>
        <taxon>Rhodobacterales</taxon>
        <taxon>Paracoccaceae</taxon>
        <taxon>Albimonas</taxon>
    </lineage>
</organism>
<protein>
    <submittedName>
        <fullName evidence="1">Uncharacterized protein</fullName>
    </submittedName>
</protein>
<dbReference type="AlphaFoldDB" id="A0A1I3I3Y9"/>
<evidence type="ECO:0000313" key="2">
    <source>
        <dbReference type="Proteomes" id="UP000199377"/>
    </source>
</evidence>
<dbReference type="OrthoDB" id="147470at2"/>
<dbReference type="STRING" id="1114924.SAMN05216258_106328"/>
<proteinExistence type="predicted"/>